<comment type="similarity">
    <text evidence="1">Belongs to the short-chain dehydrogenases/reductases (SDR) family.</text>
</comment>
<organism evidence="4 5">
    <name type="scientific">Planomonospora alba</name>
    <dbReference type="NCBI Taxonomy" id="161354"/>
    <lineage>
        <taxon>Bacteria</taxon>
        <taxon>Bacillati</taxon>
        <taxon>Actinomycetota</taxon>
        <taxon>Actinomycetes</taxon>
        <taxon>Streptosporangiales</taxon>
        <taxon>Streptosporangiaceae</taxon>
        <taxon>Planomonospora</taxon>
    </lineage>
</organism>
<dbReference type="Gene3D" id="3.90.79.10">
    <property type="entry name" value="Nucleoside Triphosphate Pyrophosphohydrolase"/>
    <property type="match status" value="1"/>
</dbReference>
<dbReference type="InterPro" id="IPR000086">
    <property type="entry name" value="NUDIX_hydrolase_dom"/>
</dbReference>
<feature type="domain" description="Nudix hydrolase" evidence="3">
    <location>
        <begin position="19"/>
        <end position="152"/>
    </location>
</feature>
<dbReference type="Pfam" id="PF13561">
    <property type="entry name" value="adh_short_C2"/>
    <property type="match status" value="1"/>
</dbReference>
<dbReference type="PANTHER" id="PTHR48107">
    <property type="entry name" value="NADPH-DEPENDENT ALDEHYDE REDUCTASE-LIKE PROTEIN, CHLOROPLASTIC-RELATED"/>
    <property type="match status" value="1"/>
</dbReference>
<dbReference type="PRINTS" id="PR00081">
    <property type="entry name" value="GDHRDH"/>
</dbReference>
<dbReference type="PROSITE" id="PS00061">
    <property type="entry name" value="ADH_SHORT"/>
    <property type="match status" value="1"/>
</dbReference>
<dbReference type="Pfam" id="PF00293">
    <property type="entry name" value="NUDIX"/>
    <property type="match status" value="1"/>
</dbReference>
<evidence type="ECO:0000313" key="5">
    <source>
        <dbReference type="Proteomes" id="UP001500320"/>
    </source>
</evidence>
<reference evidence="5" key="1">
    <citation type="journal article" date="2019" name="Int. J. Syst. Evol. Microbiol.">
        <title>The Global Catalogue of Microorganisms (GCM) 10K type strain sequencing project: providing services to taxonomists for standard genome sequencing and annotation.</title>
        <authorList>
            <consortium name="The Broad Institute Genomics Platform"/>
            <consortium name="The Broad Institute Genome Sequencing Center for Infectious Disease"/>
            <person name="Wu L."/>
            <person name="Ma J."/>
        </authorList>
    </citation>
    <scope>NUCLEOTIDE SEQUENCE [LARGE SCALE GENOMIC DNA]</scope>
    <source>
        <strain evidence="5">JCM 9373</strain>
    </source>
</reference>
<protein>
    <recommendedName>
        <fullName evidence="3">Nudix hydrolase domain-containing protein</fullName>
    </recommendedName>
</protein>
<dbReference type="InterPro" id="IPR015797">
    <property type="entry name" value="NUDIX_hydrolase-like_dom_sf"/>
</dbReference>
<dbReference type="InterPro" id="IPR036291">
    <property type="entry name" value="NAD(P)-bd_dom_sf"/>
</dbReference>
<dbReference type="InterPro" id="IPR020904">
    <property type="entry name" value="Sc_DH/Rdtase_CS"/>
</dbReference>
<name>A0ABP6MJE0_9ACTN</name>
<dbReference type="Proteomes" id="UP001500320">
    <property type="component" value="Unassembled WGS sequence"/>
</dbReference>
<sequence length="416" mass="44146">MPAVPPPDLPPDAPGPAGPPAPAVSCVFVCHDGRGRILLARRAAGARDEPGTWDCGAGALEYGETFEAALAREVREEYSAAVLQAERIGVRNVVRRDPSSHWVAVVFAVRVDPAEVAIGEPHKFDELGWFTPDALPGPLHSQLAETLALFRAWREAEAPGAARPSAGRPLALVTGAGRRAGIAAAVVRRLAGEGWDVAFSFWTPYDARMPWGEDAETARLLCGQVERAGGRALAVPADLADPEAAGTLFDRVERELGAVTALVMCHCESVDSGILDTSVESFDRHFAVNARAVWLLVREYGRRHAVPHGTGRIIALTSDHTVFNLPYGASKGALDRITLAAAREFAHLGVTANVVNPGPVDTGWMGDELRRELVEATPLGRLGTPDDCANLVAFLCSPEGGWINGRLLHSDGGLGA</sequence>
<dbReference type="Gene3D" id="3.40.50.720">
    <property type="entry name" value="NAD(P)-binding Rossmann-like Domain"/>
    <property type="match status" value="1"/>
</dbReference>
<dbReference type="SUPFAM" id="SSF55811">
    <property type="entry name" value="Nudix"/>
    <property type="match status" value="1"/>
</dbReference>
<evidence type="ECO:0000256" key="1">
    <source>
        <dbReference type="ARBA" id="ARBA00006484"/>
    </source>
</evidence>
<dbReference type="RefSeq" id="WP_344854745.1">
    <property type="nucleotide sequence ID" value="NZ_BAAAUT010000001.1"/>
</dbReference>
<proteinExistence type="inferred from homology"/>
<comment type="caution">
    <text evidence="4">The sequence shown here is derived from an EMBL/GenBank/DDBJ whole genome shotgun (WGS) entry which is preliminary data.</text>
</comment>
<accession>A0ABP6MJE0</accession>
<keyword evidence="2" id="KW-0560">Oxidoreductase</keyword>
<dbReference type="EMBL" id="BAAAUT010000001">
    <property type="protein sequence ID" value="GAA3114297.1"/>
    <property type="molecule type" value="Genomic_DNA"/>
</dbReference>
<keyword evidence="5" id="KW-1185">Reference proteome</keyword>
<evidence type="ECO:0000259" key="3">
    <source>
        <dbReference type="PROSITE" id="PS51462"/>
    </source>
</evidence>
<dbReference type="PANTHER" id="PTHR48107:SF7">
    <property type="entry name" value="RE15974P"/>
    <property type="match status" value="1"/>
</dbReference>
<evidence type="ECO:0000313" key="4">
    <source>
        <dbReference type="EMBL" id="GAA3114297.1"/>
    </source>
</evidence>
<gene>
    <name evidence="4" type="ORF">GCM10010466_01750</name>
</gene>
<dbReference type="InterPro" id="IPR002347">
    <property type="entry name" value="SDR_fam"/>
</dbReference>
<evidence type="ECO:0000256" key="2">
    <source>
        <dbReference type="ARBA" id="ARBA00023002"/>
    </source>
</evidence>
<dbReference type="PROSITE" id="PS51462">
    <property type="entry name" value="NUDIX"/>
    <property type="match status" value="1"/>
</dbReference>
<dbReference type="SUPFAM" id="SSF51735">
    <property type="entry name" value="NAD(P)-binding Rossmann-fold domains"/>
    <property type="match status" value="1"/>
</dbReference>